<evidence type="ECO:0000259" key="6">
    <source>
        <dbReference type="SMART" id="SM00862"/>
    </source>
</evidence>
<dbReference type="InterPro" id="IPR036388">
    <property type="entry name" value="WH-like_DNA-bd_sf"/>
</dbReference>
<dbReference type="PANTHER" id="PTHR35807:SF1">
    <property type="entry name" value="TRANSCRIPTIONAL REGULATOR REDD"/>
    <property type="match status" value="1"/>
</dbReference>
<feature type="domain" description="Bacterial transcriptional activator" evidence="7">
    <location>
        <begin position="96"/>
        <end position="241"/>
    </location>
</feature>
<dbReference type="Pfam" id="PF03704">
    <property type="entry name" value="BTAD"/>
    <property type="match status" value="1"/>
</dbReference>
<proteinExistence type="inferred from homology"/>
<reference evidence="8 9" key="1">
    <citation type="submission" date="2024-05" db="EMBL/GenBank/DDBJ databases">
        <title>Microbispora sp.ZYX-F-249.</title>
        <authorList>
            <person name="Xie H."/>
        </authorList>
    </citation>
    <scope>NUCLEOTIDE SEQUENCE [LARGE SCALE GENOMIC DNA]</scope>
    <source>
        <strain evidence="8 9">ZYX-F-249</strain>
    </source>
</reference>
<dbReference type="CDD" id="cd15831">
    <property type="entry name" value="BTAD"/>
    <property type="match status" value="1"/>
</dbReference>
<feature type="repeat" description="TPR" evidence="5">
    <location>
        <begin position="799"/>
        <end position="832"/>
    </location>
</feature>
<evidence type="ECO:0000256" key="3">
    <source>
        <dbReference type="ARBA" id="ARBA00023125"/>
    </source>
</evidence>
<evidence type="ECO:0000313" key="9">
    <source>
        <dbReference type="Proteomes" id="UP001447516"/>
    </source>
</evidence>
<dbReference type="SMART" id="SM00862">
    <property type="entry name" value="Trans_reg_C"/>
    <property type="match status" value="1"/>
</dbReference>
<dbReference type="PROSITE" id="PS50005">
    <property type="entry name" value="TPR"/>
    <property type="match status" value="1"/>
</dbReference>
<dbReference type="InterPro" id="IPR027417">
    <property type="entry name" value="P-loop_NTPase"/>
</dbReference>
<keyword evidence="3" id="KW-0238">DNA-binding</keyword>
<comment type="similarity">
    <text evidence="1">Belongs to the AfsR/DnrI/RedD regulatory family.</text>
</comment>
<keyword evidence="9" id="KW-1185">Reference proteome</keyword>
<dbReference type="Gene3D" id="1.25.40.10">
    <property type="entry name" value="Tetratricopeptide repeat domain"/>
    <property type="match status" value="2"/>
</dbReference>
<organism evidence="8 9">
    <name type="scientific">Microbispora maris</name>
    <dbReference type="NCBI Taxonomy" id="3144104"/>
    <lineage>
        <taxon>Bacteria</taxon>
        <taxon>Bacillati</taxon>
        <taxon>Actinomycetota</taxon>
        <taxon>Actinomycetes</taxon>
        <taxon>Streptosporangiales</taxon>
        <taxon>Streptosporangiaceae</taxon>
        <taxon>Microbispora</taxon>
    </lineage>
</organism>
<dbReference type="InterPro" id="IPR019734">
    <property type="entry name" value="TPR_rpt"/>
</dbReference>
<dbReference type="Pfam" id="PF13424">
    <property type="entry name" value="TPR_12"/>
    <property type="match status" value="1"/>
</dbReference>
<evidence type="ECO:0000256" key="1">
    <source>
        <dbReference type="ARBA" id="ARBA00005820"/>
    </source>
</evidence>
<dbReference type="SUPFAM" id="SSF46894">
    <property type="entry name" value="C-terminal effector domain of the bipartite response regulators"/>
    <property type="match status" value="1"/>
</dbReference>
<dbReference type="InterPro" id="IPR051677">
    <property type="entry name" value="AfsR-DnrI-RedD_regulator"/>
</dbReference>
<dbReference type="InterPro" id="IPR011990">
    <property type="entry name" value="TPR-like_helical_dom_sf"/>
</dbReference>
<dbReference type="Pfam" id="PF00931">
    <property type="entry name" value="NB-ARC"/>
    <property type="match status" value="1"/>
</dbReference>
<dbReference type="SMART" id="SM01043">
    <property type="entry name" value="BTAD"/>
    <property type="match status" value="1"/>
</dbReference>
<keyword evidence="4" id="KW-0804">Transcription</keyword>
<name>A0ABV0AWH9_9ACTN</name>
<dbReference type="EMBL" id="JBDJAW010000036">
    <property type="protein sequence ID" value="MEN3539632.1"/>
    <property type="molecule type" value="Genomic_DNA"/>
</dbReference>
<dbReference type="PRINTS" id="PR00364">
    <property type="entry name" value="DISEASERSIST"/>
</dbReference>
<protein>
    <submittedName>
        <fullName evidence="8">BTAD domain-containing putative transcriptional regulator</fullName>
    </submittedName>
</protein>
<dbReference type="Gene3D" id="3.40.50.300">
    <property type="entry name" value="P-loop containing nucleotide triphosphate hydrolases"/>
    <property type="match status" value="1"/>
</dbReference>
<dbReference type="InterPro" id="IPR002182">
    <property type="entry name" value="NB-ARC"/>
</dbReference>
<evidence type="ECO:0000256" key="5">
    <source>
        <dbReference type="PROSITE-ProRule" id="PRU00339"/>
    </source>
</evidence>
<dbReference type="InterPro" id="IPR001867">
    <property type="entry name" value="OmpR/PhoB-type_DNA-bd"/>
</dbReference>
<feature type="domain" description="OmpR/PhoB-type" evidence="6">
    <location>
        <begin position="16"/>
        <end position="89"/>
    </location>
</feature>
<evidence type="ECO:0000259" key="7">
    <source>
        <dbReference type="SMART" id="SM01043"/>
    </source>
</evidence>
<dbReference type="SUPFAM" id="SSF48452">
    <property type="entry name" value="TPR-like"/>
    <property type="match status" value="2"/>
</dbReference>
<dbReference type="SUPFAM" id="SSF52540">
    <property type="entry name" value="P-loop containing nucleoside triphosphate hydrolases"/>
    <property type="match status" value="1"/>
</dbReference>
<dbReference type="SMART" id="SM00028">
    <property type="entry name" value="TPR"/>
    <property type="match status" value="5"/>
</dbReference>
<evidence type="ECO:0000256" key="4">
    <source>
        <dbReference type="ARBA" id="ARBA00023163"/>
    </source>
</evidence>
<keyword evidence="2" id="KW-0805">Transcription regulation</keyword>
<gene>
    <name evidence="8" type="ORF">AAH991_31300</name>
</gene>
<dbReference type="Gene3D" id="1.10.10.10">
    <property type="entry name" value="Winged helix-like DNA-binding domain superfamily/Winged helix DNA-binding domain"/>
    <property type="match status" value="1"/>
</dbReference>
<accession>A0ABV0AWH9</accession>
<dbReference type="RefSeq" id="WP_346229521.1">
    <property type="nucleotide sequence ID" value="NZ_JBDJAW010000036.1"/>
</dbReference>
<keyword evidence="5" id="KW-0802">TPR repeat</keyword>
<evidence type="ECO:0000313" key="8">
    <source>
        <dbReference type="EMBL" id="MEN3539632.1"/>
    </source>
</evidence>
<evidence type="ECO:0000256" key="2">
    <source>
        <dbReference type="ARBA" id="ARBA00023015"/>
    </source>
</evidence>
<dbReference type="PANTHER" id="PTHR35807">
    <property type="entry name" value="TRANSCRIPTIONAL REGULATOR REDD-RELATED"/>
    <property type="match status" value="1"/>
</dbReference>
<sequence>MIEFGVLGPLEVRRDGVAVAVEPAKWRRLLTLLLCRAGEPVEVPALIEALWNGQPPASARKNLQGYVHRLRHSIAGQEHIVHSAAGYAIIVGAGQVDALRFADLVDRGQAAYDRGDLESAGATLRQALKLWRGTPYADASDVAIVMQEVRRLEEAQLRAQELSVCVDLELGRHSALIGELGRLATAHPYRERLRCYWMLALYRSGRQAEALEVFRDTRALLIEELGIEPGPELRALNERILRADPALGPPPAGGHVEVRPGLPVPRQLPGDVPGFTGRASVLHALNRLLPADGTAPAGAVAIPLLSGTAGVGKTTLAVHWAHQVAARFPDGQLYVNLRGFDPNGPVMTPGEAVRGFLHALGVPADDIPPALDAQVALYRSLLADRRVLVVLDNARDAEQVRPLLPGSSGCAAVVTSREQLTGLVAMEGACPLTVDLLTPTESRQLLAGRLGACRVAAEPQAVEEIVAACAGLPLALAVVAARAATRPAFPLAAVADALSDSGDLWAVFSWSYRTLGTPVAELFRLLSLHPGPDVTVPAAASLAGVPVARARRLLAELTRAHLLTEQAPGRYGMHDLLRAYAAELTRRWDGDTDRHAALHRMFDHYLHTAHGAALLLNPSRDPLSLVPAQPGVTVHPLLDHDEALAWFAAEHAVVVGAVQHAAEAGFDAHAWQLVWTLADFLTQRGRHDPNASGLGDDTLTHYRHALSQWEKLTESSGRGRTHLSLALAFARQAGYSDTLRHSEQALRLFRAAGHQIGQAFALVGMWWAHGQLGDHGRALPACQEVLSLYVRIGDRYGQAAAWDSLGQTLHHLGRHAQAAASYQEALTLFQQLGERYGEAYTLTRLGATQRAAGEHEAAYRAWLRALSILTELGHPDAHTLRTNLHALFFASTHDVTAVG</sequence>
<dbReference type="InterPro" id="IPR016032">
    <property type="entry name" value="Sig_transdc_resp-reg_C-effctor"/>
</dbReference>
<dbReference type="Proteomes" id="UP001447516">
    <property type="component" value="Unassembled WGS sequence"/>
</dbReference>
<comment type="caution">
    <text evidence="8">The sequence shown here is derived from an EMBL/GenBank/DDBJ whole genome shotgun (WGS) entry which is preliminary data.</text>
</comment>
<dbReference type="InterPro" id="IPR005158">
    <property type="entry name" value="BTAD"/>
</dbReference>